<dbReference type="CDD" id="cd01075">
    <property type="entry name" value="NAD_bind_Leu_Phe_Val_DH"/>
    <property type="match status" value="1"/>
</dbReference>
<feature type="binding site" evidence="5">
    <location>
        <begin position="176"/>
        <end position="181"/>
    </location>
    <ligand>
        <name>NAD(+)</name>
        <dbReference type="ChEBI" id="CHEBI:57540"/>
    </ligand>
</feature>
<dbReference type="GO" id="GO:0000166">
    <property type="term" value="F:nucleotide binding"/>
    <property type="evidence" value="ECO:0007669"/>
    <property type="project" value="UniProtKB-KW"/>
</dbReference>
<dbReference type="SMART" id="SM00839">
    <property type="entry name" value="ELFV_dehydrog"/>
    <property type="match status" value="1"/>
</dbReference>
<name>A0A1V6LY78_9BACT</name>
<dbReference type="InterPro" id="IPR006096">
    <property type="entry name" value="Glu/Leu/Phe/Val/Trp_DH_C"/>
</dbReference>
<dbReference type="PIRSF" id="PIRSF000188">
    <property type="entry name" value="Phe_leu_dh"/>
    <property type="match status" value="1"/>
</dbReference>
<feature type="active site" description="Proton donor/acceptor" evidence="4">
    <location>
        <position position="80"/>
    </location>
</feature>
<dbReference type="Pfam" id="PF02812">
    <property type="entry name" value="ELFV_dehydrog_N"/>
    <property type="match status" value="1"/>
</dbReference>
<gene>
    <name evidence="8" type="ORF">BIY37_10335</name>
</gene>
<dbReference type="InterPro" id="IPR046346">
    <property type="entry name" value="Aminoacid_DH-like_N_sf"/>
</dbReference>
<dbReference type="AlphaFoldDB" id="A0A1V6LY78"/>
<evidence type="ECO:0000256" key="1">
    <source>
        <dbReference type="ARBA" id="ARBA00006382"/>
    </source>
</evidence>
<dbReference type="InterPro" id="IPR033524">
    <property type="entry name" value="Glu/Leu/Phe/Val_DH_AS"/>
</dbReference>
<dbReference type="InterPro" id="IPR036291">
    <property type="entry name" value="NAD(P)-bd_dom_sf"/>
</dbReference>
<dbReference type="FunFam" id="3.40.50.10860:FF:000010">
    <property type="entry name" value="Leucine dehydrogenase"/>
    <property type="match status" value="1"/>
</dbReference>
<evidence type="ECO:0000256" key="3">
    <source>
        <dbReference type="ARBA" id="ARBA00023027"/>
    </source>
</evidence>
<dbReference type="Gene3D" id="3.40.50.720">
    <property type="entry name" value="NAD(P)-binding Rossmann-like Domain"/>
    <property type="match status" value="1"/>
</dbReference>
<comment type="caution">
    <text evidence="8">The sequence shown here is derived from an EMBL/GenBank/DDBJ whole genome shotgun (WGS) entry which is preliminary data.</text>
</comment>
<dbReference type="SUPFAM" id="SSF51735">
    <property type="entry name" value="NAD(P)-binding Rossmann-fold domains"/>
    <property type="match status" value="1"/>
</dbReference>
<accession>A0A1V6LY78</accession>
<reference evidence="8 9" key="1">
    <citation type="journal article" date="2016" name="Genome Announc.">
        <title>Draft Genome Sequence of the Anaerobic Ammonium-Oxidizing Bacterium 'Candidatus Brocadia sp. 40'.</title>
        <authorList>
            <person name="Ali M."/>
            <person name="Haroon M.F."/>
            <person name="Narita Y."/>
            <person name="Zhang L."/>
            <person name="Rangel Shaw D."/>
            <person name="Okabe S."/>
            <person name="Saikaly P.E."/>
        </authorList>
    </citation>
    <scope>NUCLEOTIDE SEQUENCE [LARGE SCALE GENOMIC DNA]</scope>
    <source>
        <strain evidence="8 9">40</strain>
    </source>
</reference>
<evidence type="ECO:0000313" key="8">
    <source>
        <dbReference type="EMBL" id="OQD45080.1"/>
    </source>
</evidence>
<dbReference type="InterPro" id="IPR006095">
    <property type="entry name" value="Glu/Leu/Phe/Val/Trp_DH"/>
</dbReference>
<dbReference type="GO" id="GO:0016639">
    <property type="term" value="F:oxidoreductase activity, acting on the CH-NH2 group of donors, NAD or NADP as acceptor"/>
    <property type="evidence" value="ECO:0007669"/>
    <property type="project" value="InterPro"/>
</dbReference>
<evidence type="ECO:0000256" key="4">
    <source>
        <dbReference type="PIRSR" id="PIRSR000188-1"/>
    </source>
</evidence>
<feature type="domain" description="Glutamate/phenylalanine/leucine/valine/L-tryptophan dehydrogenase C-terminal" evidence="7">
    <location>
        <begin position="140"/>
        <end position="348"/>
    </location>
</feature>
<dbReference type="Gene3D" id="3.40.50.10860">
    <property type="entry name" value="Leucine Dehydrogenase, chain A, domain 1"/>
    <property type="match status" value="1"/>
</dbReference>
<dbReference type="PRINTS" id="PR00082">
    <property type="entry name" value="GLFDHDRGNASE"/>
</dbReference>
<keyword evidence="3 5" id="KW-0520">NAD</keyword>
<keyword evidence="5" id="KW-0547">Nucleotide-binding</keyword>
<comment type="similarity">
    <text evidence="1 6">Belongs to the Glu/Leu/Phe/Val dehydrogenases family.</text>
</comment>
<dbReference type="GO" id="GO:0006520">
    <property type="term" value="P:amino acid metabolic process"/>
    <property type="evidence" value="ECO:0007669"/>
    <property type="project" value="InterPro"/>
</dbReference>
<organism evidence="8 9">
    <name type="scientific">Candidatus Brocadia sapporoensis</name>
    <dbReference type="NCBI Taxonomy" id="392547"/>
    <lineage>
        <taxon>Bacteria</taxon>
        <taxon>Pseudomonadati</taxon>
        <taxon>Planctomycetota</taxon>
        <taxon>Candidatus Brocadiia</taxon>
        <taxon>Candidatus Brocadiales</taxon>
        <taxon>Candidatus Brocadiaceae</taxon>
        <taxon>Candidatus Brocadia</taxon>
    </lineage>
</organism>
<evidence type="ECO:0000313" key="9">
    <source>
        <dbReference type="Proteomes" id="UP000242219"/>
    </source>
</evidence>
<evidence type="ECO:0000256" key="2">
    <source>
        <dbReference type="ARBA" id="ARBA00023002"/>
    </source>
</evidence>
<dbReference type="InterPro" id="IPR006097">
    <property type="entry name" value="Glu/Leu/Phe/Val/Trp_DH_dimer"/>
</dbReference>
<dbReference type="RefSeq" id="WP_070067749.1">
    <property type="nucleotide sequence ID" value="NZ_MJUW02000107.1"/>
</dbReference>
<evidence type="ECO:0000256" key="6">
    <source>
        <dbReference type="RuleBase" id="RU004417"/>
    </source>
</evidence>
<sequence>MSVFDNREYDNHEQVLFCRDPESGLFAIIAIHDTTLGPAAGGCRMWPYATMSDAVYDVLRLSRAMSYKNALAGLPLGGGKAVIIGDPLKEKNEKLLMSFARYVQKLGGQYYAAEDVGIGVEDVEIFAKVSKYVFGLTKTGDPSPFTAIGCFHGIRASVQHKLKRDTLKGLTVAVQGVGKVGQHLCKILHEAGAGLIVADVNSEAVAYAVKNYGAKAVAPGVIYTQEADIFSPCAMGGTINDNTIPQLKASIVAGSANNQLDEARHDKMLHDRGILYAPDYVINAGGMLNASGDIFGEYDVNEVMKKISGLYDVTLRIFETAQQEGRLTSEVADELARQKITEGKVSKK</sequence>
<dbReference type="Pfam" id="PF00208">
    <property type="entry name" value="ELFV_dehydrog"/>
    <property type="match status" value="2"/>
</dbReference>
<dbReference type="SUPFAM" id="SSF53223">
    <property type="entry name" value="Aminoacid dehydrogenase-like, N-terminal domain"/>
    <property type="match status" value="1"/>
</dbReference>
<protein>
    <submittedName>
        <fullName evidence="8">Amino acid dehydrogenase</fullName>
    </submittedName>
</protein>
<dbReference type="InterPro" id="IPR016211">
    <property type="entry name" value="Glu/Phe/Leu/Val/Trp_DH_bac/arc"/>
</dbReference>
<dbReference type="Proteomes" id="UP000242219">
    <property type="component" value="Unassembled WGS sequence"/>
</dbReference>
<evidence type="ECO:0000256" key="5">
    <source>
        <dbReference type="PIRSR" id="PIRSR000188-2"/>
    </source>
</evidence>
<evidence type="ECO:0000259" key="7">
    <source>
        <dbReference type="SMART" id="SM00839"/>
    </source>
</evidence>
<keyword evidence="9" id="KW-1185">Reference proteome</keyword>
<dbReference type="PANTHER" id="PTHR42722">
    <property type="entry name" value="LEUCINE DEHYDROGENASE"/>
    <property type="match status" value="1"/>
</dbReference>
<dbReference type="PANTHER" id="PTHR42722:SF1">
    <property type="entry name" value="VALINE DEHYDROGENASE"/>
    <property type="match status" value="1"/>
</dbReference>
<keyword evidence="2 6" id="KW-0560">Oxidoreductase</keyword>
<proteinExistence type="inferred from homology"/>
<dbReference type="EMBL" id="MJUW02000107">
    <property type="protein sequence ID" value="OQD45080.1"/>
    <property type="molecule type" value="Genomic_DNA"/>
</dbReference>
<dbReference type="PROSITE" id="PS00074">
    <property type="entry name" value="GLFV_DEHYDROGENASE"/>
    <property type="match status" value="1"/>
</dbReference>